<dbReference type="Pfam" id="PF18962">
    <property type="entry name" value="Por_Secre_tail"/>
    <property type="match status" value="1"/>
</dbReference>
<keyword evidence="4" id="KW-1185">Reference proteome</keyword>
<evidence type="ECO:0000256" key="1">
    <source>
        <dbReference type="SAM" id="SignalP"/>
    </source>
</evidence>
<accession>A0A239HS17</accession>
<proteinExistence type="predicted"/>
<dbReference type="RefSeq" id="WP_089356198.1">
    <property type="nucleotide sequence ID" value="NZ_FZPD01000002.1"/>
</dbReference>
<keyword evidence="1" id="KW-0732">Signal</keyword>
<evidence type="ECO:0000313" key="3">
    <source>
        <dbReference type="EMBL" id="SNS83985.1"/>
    </source>
</evidence>
<evidence type="ECO:0000313" key="4">
    <source>
        <dbReference type="Proteomes" id="UP000198393"/>
    </source>
</evidence>
<dbReference type="NCBIfam" id="TIGR04183">
    <property type="entry name" value="Por_Secre_tail"/>
    <property type="match status" value="1"/>
</dbReference>
<protein>
    <submittedName>
        <fullName evidence="3">Por secretion system C-terminal sorting domain-containing protein</fullName>
    </submittedName>
</protein>
<feature type="domain" description="Secretion system C-terminal sorting" evidence="2">
    <location>
        <begin position="306"/>
        <end position="376"/>
    </location>
</feature>
<feature type="chain" id="PRO_5012421445" evidence="1">
    <location>
        <begin position="18"/>
        <end position="379"/>
    </location>
</feature>
<feature type="signal peptide" evidence="1">
    <location>
        <begin position="1"/>
        <end position="17"/>
    </location>
</feature>
<sequence>MKTLKLFLLLVPFLSFSQHNTYYIGHSGFGWDLIVGEMVNDLAADAGINTYDYGFQFIGGTCLANQWYSHASPQGGTDSHVELSSGEYDILVLAEQIPIQEVLLGSQFCHENVITSYQSVDEFYDLAIEANASTQVYLMEFHNEINLTSANPYDDWIELNAAMRPLWEQVADSVSEINNGRNIRIVPVAAAFQAMVDSVNAGVFPGITDWLDLFDPNDAPEATIHPTEMTYYLAACVHFATLFEQSPVGLTNETFAAAGWQFDPPTTAQAAMMQSIAWEIVSSDDYAIPPVVMSAESESDLHKIEVYPNPFIDELSIRTAVNLKNASLKLYQLDGRLVYQMEGINGNFLQLNIKRLPQGTYIYELKDEDYYYSGKVVSR</sequence>
<organism evidence="3 4">
    <name type="scientific">Ekhidna lutea</name>
    <dbReference type="NCBI Taxonomy" id="447679"/>
    <lineage>
        <taxon>Bacteria</taxon>
        <taxon>Pseudomonadati</taxon>
        <taxon>Bacteroidota</taxon>
        <taxon>Cytophagia</taxon>
        <taxon>Cytophagales</taxon>
        <taxon>Reichenbachiellaceae</taxon>
        <taxon>Ekhidna</taxon>
    </lineage>
</organism>
<name>A0A239HS17_EKHLU</name>
<dbReference type="Gene3D" id="3.40.50.1110">
    <property type="entry name" value="SGNH hydrolase"/>
    <property type="match status" value="1"/>
</dbReference>
<evidence type="ECO:0000259" key="2">
    <source>
        <dbReference type="Pfam" id="PF18962"/>
    </source>
</evidence>
<dbReference type="OrthoDB" id="8883291at2"/>
<dbReference type="InterPro" id="IPR036514">
    <property type="entry name" value="SGNH_hydro_sf"/>
</dbReference>
<reference evidence="3 4" key="1">
    <citation type="submission" date="2017-06" db="EMBL/GenBank/DDBJ databases">
        <authorList>
            <person name="Kim H.J."/>
            <person name="Triplett B.A."/>
        </authorList>
    </citation>
    <scope>NUCLEOTIDE SEQUENCE [LARGE SCALE GENOMIC DNA]</scope>
    <source>
        <strain evidence="3 4">DSM 19307</strain>
    </source>
</reference>
<dbReference type="GO" id="GO:0016788">
    <property type="term" value="F:hydrolase activity, acting on ester bonds"/>
    <property type="evidence" value="ECO:0007669"/>
    <property type="project" value="UniProtKB-ARBA"/>
</dbReference>
<dbReference type="InterPro" id="IPR026444">
    <property type="entry name" value="Secre_tail"/>
</dbReference>
<dbReference type="EMBL" id="FZPD01000002">
    <property type="protein sequence ID" value="SNS83985.1"/>
    <property type="molecule type" value="Genomic_DNA"/>
</dbReference>
<dbReference type="AlphaFoldDB" id="A0A239HS17"/>
<dbReference type="Proteomes" id="UP000198393">
    <property type="component" value="Unassembled WGS sequence"/>
</dbReference>
<gene>
    <name evidence="3" type="ORF">SAMN05421640_1464</name>
</gene>